<evidence type="ECO:0000313" key="1">
    <source>
        <dbReference type="EMBL" id="MCX8533366.1"/>
    </source>
</evidence>
<keyword evidence="2" id="KW-1185">Reference proteome</keyword>
<sequence length="158" mass="18490">MSIKNLIILPLLLFCSFISSQKLNDEIFIIYKLKSEKTLNKSKKNSLKNQTIYGNSKSENLHSDFEKDLIKFGYKKVEDLKSNQIFEKLNSLKNGKNSYDTACLKVYRDILIYKNQNNKIIKIIKICTSCYANQVITPKSSYELLMNFEDYDFLDELL</sequence>
<protein>
    <submittedName>
        <fullName evidence="1">Uncharacterized protein</fullName>
    </submittedName>
</protein>
<accession>A0ABT3Y5D2</accession>
<comment type="caution">
    <text evidence="1">The sequence shown here is derived from an EMBL/GenBank/DDBJ whole genome shotgun (WGS) entry which is preliminary data.</text>
</comment>
<dbReference type="EMBL" id="JAOVZV010000015">
    <property type="protein sequence ID" value="MCX8533366.1"/>
    <property type="molecule type" value="Genomic_DNA"/>
</dbReference>
<reference evidence="1" key="1">
    <citation type="submission" date="2022-10" db="EMBL/GenBank/DDBJ databases">
        <title>Chryseobacterium sp. nov., a novel bacterial species.</title>
        <authorList>
            <person name="Cao Y."/>
        </authorList>
    </citation>
    <scope>NUCLEOTIDE SEQUENCE</scope>
    <source>
        <strain evidence="1">KC 927</strain>
    </source>
</reference>
<name>A0ABT3Y5D2_9FLAO</name>
<proteinExistence type="predicted"/>
<evidence type="ECO:0000313" key="2">
    <source>
        <dbReference type="Proteomes" id="UP001070176"/>
    </source>
</evidence>
<dbReference type="RefSeq" id="WP_267281864.1">
    <property type="nucleotide sequence ID" value="NZ_JAOVZV010000015.1"/>
</dbReference>
<dbReference type="Proteomes" id="UP001070176">
    <property type="component" value="Unassembled WGS sequence"/>
</dbReference>
<gene>
    <name evidence="1" type="ORF">OEA66_13515</name>
</gene>
<organism evidence="1 2">
    <name type="scientific">Chryseobacterium luquanense</name>
    <dbReference type="NCBI Taxonomy" id="2983766"/>
    <lineage>
        <taxon>Bacteria</taxon>
        <taxon>Pseudomonadati</taxon>
        <taxon>Bacteroidota</taxon>
        <taxon>Flavobacteriia</taxon>
        <taxon>Flavobacteriales</taxon>
        <taxon>Weeksellaceae</taxon>
        <taxon>Chryseobacterium group</taxon>
        <taxon>Chryseobacterium</taxon>
    </lineage>
</organism>